<dbReference type="RefSeq" id="WP_106008873.1">
    <property type="nucleotide sequence ID" value="NZ_JAKEUH010000299.1"/>
</dbReference>
<name>A0ABX5D6A2_9VIBR</name>
<evidence type="ECO:0000313" key="1">
    <source>
        <dbReference type="EMBL" id="PRQ65122.1"/>
    </source>
</evidence>
<keyword evidence="2" id="KW-1185">Reference proteome</keyword>
<sequence length="65" mass="7686">MAMKSKHQHRQMQTLDMKIRELECKKLELECIKLEEETIAIKVKRRVLIATLAFTGVGLWLKYRG</sequence>
<reference evidence="1 2" key="2">
    <citation type="submission" date="2018-03" db="EMBL/GenBank/DDBJ databases">
        <title>Genetic Diversity and Phenotypic Plasticity of AHL Mediated Quorum Sensing in Environmental Strains of Vibrio mediterranei.</title>
        <authorList>
            <person name="Lantoine F."/>
            <person name="Vouve F."/>
        </authorList>
    </citation>
    <scope>NUCLEOTIDE SEQUENCE [LARGE SCALE GENOMIC DNA]</scope>
    <source>
        <strain evidence="1 2">17LN0615E</strain>
    </source>
</reference>
<dbReference type="EMBL" id="NWTN01000026">
    <property type="protein sequence ID" value="PRQ65122.1"/>
    <property type="molecule type" value="Genomic_DNA"/>
</dbReference>
<comment type="caution">
    <text evidence="1">The sequence shown here is derived from an EMBL/GenBank/DDBJ whole genome shotgun (WGS) entry which is preliminary data.</text>
</comment>
<dbReference type="Proteomes" id="UP000238163">
    <property type="component" value="Unassembled WGS sequence"/>
</dbReference>
<gene>
    <name evidence="1" type="ORF">COR51_23665</name>
</gene>
<evidence type="ECO:0000313" key="2">
    <source>
        <dbReference type="Proteomes" id="UP000238163"/>
    </source>
</evidence>
<proteinExistence type="predicted"/>
<reference evidence="1 2" key="1">
    <citation type="submission" date="2017-09" db="EMBL/GenBank/DDBJ databases">
        <authorList>
            <person name="Girard L."/>
            <person name="Lami R."/>
            <person name="Suzuki M."/>
            <person name="Baudart J."/>
        </authorList>
    </citation>
    <scope>NUCLEOTIDE SEQUENCE [LARGE SCALE GENOMIC DNA]</scope>
    <source>
        <strain evidence="1 2">17LN0615E</strain>
    </source>
</reference>
<accession>A0ABX5D6A2</accession>
<organism evidence="1 2">
    <name type="scientific">Vibrio mediterranei</name>
    <dbReference type="NCBI Taxonomy" id="689"/>
    <lineage>
        <taxon>Bacteria</taxon>
        <taxon>Pseudomonadati</taxon>
        <taxon>Pseudomonadota</taxon>
        <taxon>Gammaproteobacteria</taxon>
        <taxon>Vibrionales</taxon>
        <taxon>Vibrionaceae</taxon>
        <taxon>Vibrio</taxon>
    </lineage>
</organism>
<protein>
    <submittedName>
        <fullName evidence="1">Uncharacterized protein</fullName>
    </submittedName>
</protein>